<dbReference type="Proteomes" id="UP000612680">
    <property type="component" value="Chromosome"/>
</dbReference>
<keyword evidence="2" id="KW-1185">Reference proteome</keyword>
<evidence type="ECO:0000313" key="2">
    <source>
        <dbReference type="Proteomes" id="UP000612680"/>
    </source>
</evidence>
<name>A0ABX7I5J8_9BACT</name>
<dbReference type="RefSeq" id="WP_204663632.1">
    <property type="nucleotide sequence ID" value="NZ_CP056775.1"/>
</dbReference>
<dbReference type="PROSITE" id="PS51257">
    <property type="entry name" value="PROKAR_LIPOPROTEIN"/>
    <property type="match status" value="1"/>
</dbReference>
<evidence type="ECO:0000313" key="1">
    <source>
        <dbReference type="EMBL" id="QRR01376.1"/>
    </source>
</evidence>
<accession>A0ABX7I5J8</accession>
<proteinExistence type="predicted"/>
<organism evidence="1 2">
    <name type="scientific">Dyadobacter sandarakinus</name>
    <dbReference type="NCBI Taxonomy" id="2747268"/>
    <lineage>
        <taxon>Bacteria</taxon>
        <taxon>Pseudomonadati</taxon>
        <taxon>Bacteroidota</taxon>
        <taxon>Cytophagia</taxon>
        <taxon>Cytophagales</taxon>
        <taxon>Spirosomataceae</taxon>
        <taxon>Dyadobacter</taxon>
    </lineage>
</organism>
<dbReference type="EMBL" id="CP056775">
    <property type="protein sequence ID" value="QRR01376.1"/>
    <property type="molecule type" value="Genomic_DNA"/>
</dbReference>
<evidence type="ECO:0008006" key="3">
    <source>
        <dbReference type="Google" id="ProtNLM"/>
    </source>
</evidence>
<gene>
    <name evidence="1" type="ORF">HWI92_10920</name>
</gene>
<dbReference type="Gene3D" id="2.60.220.30">
    <property type="match status" value="1"/>
</dbReference>
<sequence length="423" mass="45322">MKILHYLHLTILAIFLITSCKEPDRAPDSPGTAIPGATEPGGYAAEVGLPDGAVIEKLIGPEGGVIEDSTGRFRIEVPAGALTTPVTIGLQPITNTNMHGVGTAYRLTPHGQTFQKPVKLSVHYDENDLTGTMPGALGIAYQNQENTWMAVGGAKLDTTQRTLSVRSTHFSDWDLFESMRMVPLTKAIDPGAKVEVSVRRWKSGPGDDLAPLIPESQELAMMQATEPLDPKYITGWQLTGEGSLQASGNAGVYQAPDHIPARNPAEVLVKLRSNGKEVGFAISKIYVAPKGISIQVADGAWRTIGNGGMNGLAGFNMINASQDGHAVSLHWRGPRAGTFKWTFETVICTYTINGKQTYYHLYGMRPDVSKGGLTVAMAGNGEGGEMAVGHFSVPSAGLVDATNPQDPRYTTTSMRGIFRVELY</sequence>
<reference evidence="1 2" key="1">
    <citation type="submission" date="2020-06" db="EMBL/GenBank/DDBJ databases">
        <title>Dyadobacter sandarakinus sp. nov., isolated from the soil of the Arctic Yellow River Station.</title>
        <authorList>
            <person name="Zhang Y."/>
            <person name="Peng F."/>
        </authorList>
    </citation>
    <scope>NUCLEOTIDE SEQUENCE [LARGE SCALE GENOMIC DNA]</scope>
    <source>
        <strain evidence="1 2">Q3-56</strain>
    </source>
</reference>
<protein>
    <recommendedName>
        <fullName evidence="3">ZU5 domain-containing protein</fullName>
    </recommendedName>
</protein>